<dbReference type="CDD" id="cd04481">
    <property type="entry name" value="RPA1_DBD_B_like"/>
    <property type="match status" value="1"/>
</dbReference>
<keyword evidence="2" id="KW-0238">DNA-binding</keyword>
<dbReference type="Proteomes" id="UP000245207">
    <property type="component" value="Unassembled WGS sequence"/>
</dbReference>
<dbReference type="GO" id="GO:0003677">
    <property type="term" value="F:DNA binding"/>
    <property type="evidence" value="ECO:0007669"/>
    <property type="project" value="UniProtKB-KW"/>
</dbReference>
<gene>
    <name evidence="2" type="ORF">CTI12_AA151750</name>
</gene>
<reference evidence="2 3" key="1">
    <citation type="journal article" date="2018" name="Mol. Plant">
        <title>The genome of Artemisia annua provides insight into the evolution of Asteraceae family and artemisinin biosynthesis.</title>
        <authorList>
            <person name="Shen Q."/>
            <person name="Zhang L."/>
            <person name="Liao Z."/>
            <person name="Wang S."/>
            <person name="Yan T."/>
            <person name="Shi P."/>
            <person name="Liu M."/>
            <person name="Fu X."/>
            <person name="Pan Q."/>
            <person name="Wang Y."/>
            <person name="Lv Z."/>
            <person name="Lu X."/>
            <person name="Zhang F."/>
            <person name="Jiang W."/>
            <person name="Ma Y."/>
            <person name="Chen M."/>
            <person name="Hao X."/>
            <person name="Li L."/>
            <person name="Tang Y."/>
            <person name="Lv G."/>
            <person name="Zhou Y."/>
            <person name="Sun X."/>
            <person name="Brodelius P.E."/>
            <person name="Rose J.K.C."/>
            <person name="Tang K."/>
        </authorList>
    </citation>
    <scope>NUCLEOTIDE SEQUENCE [LARGE SCALE GENOMIC DNA]</scope>
    <source>
        <strain evidence="3">cv. Huhao1</strain>
        <tissue evidence="2">Leaf</tissue>
    </source>
</reference>
<evidence type="ECO:0000313" key="3">
    <source>
        <dbReference type="Proteomes" id="UP000245207"/>
    </source>
</evidence>
<proteinExistence type="predicted"/>
<dbReference type="PANTHER" id="PTHR47165">
    <property type="entry name" value="OS03G0429900 PROTEIN"/>
    <property type="match status" value="1"/>
</dbReference>
<dbReference type="CDD" id="cd04480">
    <property type="entry name" value="RPA1_DBD_A_like"/>
    <property type="match status" value="1"/>
</dbReference>
<keyword evidence="3" id="KW-1185">Reference proteome</keyword>
<evidence type="ECO:0000313" key="2">
    <source>
        <dbReference type="EMBL" id="PWA85119.1"/>
    </source>
</evidence>
<dbReference type="Gene3D" id="2.40.50.140">
    <property type="entry name" value="Nucleic acid-binding proteins"/>
    <property type="match status" value="2"/>
</dbReference>
<sequence>MSQVYTELCDVDPMQDDITVVARCISIWHSHAKGRPNDPWSLDAFFMDPVGNRIQATIRRESMAKFGGLLEEGSCYRIRNFGVGENGGKYPLLPHKYKINFFKNTALTRMNRFDTNHYGFKFEPFLRFTTRRWSEHEAVDVIGTIVSIGDPIPFGDNQKRRTVILEDAESHQIECTFFDNWSDMFSDITDNRESIGHVVIILQLAKVKYWNDKPQIGNALFGTKIYINSDLLEIVAFKHISFL</sequence>
<comment type="caution">
    <text evidence="2">The sequence shown here is derived from an EMBL/GenBank/DDBJ whole genome shotgun (WGS) entry which is preliminary data.</text>
</comment>
<accession>A0A2U1PHA3</accession>
<dbReference type="AlphaFoldDB" id="A0A2U1PHA3"/>
<dbReference type="OrthoDB" id="1750540at2759"/>
<dbReference type="EMBL" id="PKPP01001155">
    <property type="protein sequence ID" value="PWA85119.1"/>
    <property type="molecule type" value="Genomic_DNA"/>
</dbReference>
<dbReference type="SUPFAM" id="SSF50249">
    <property type="entry name" value="Nucleic acid-binding proteins"/>
    <property type="match status" value="2"/>
</dbReference>
<dbReference type="Pfam" id="PF02721">
    <property type="entry name" value="DUF223"/>
    <property type="match status" value="1"/>
</dbReference>
<organism evidence="2 3">
    <name type="scientific">Artemisia annua</name>
    <name type="common">Sweet wormwood</name>
    <dbReference type="NCBI Taxonomy" id="35608"/>
    <lineage>
        <taxon>Eukaryota</taxon>
        <taxon>Viridiplantae</taxon>
        <taxon>Streptophyta</taxon>
        <taxon>Embryophyta</taxon>
        <taxon>Tracheophyta</taxon>
        <taxon>Spermatophyta</taxon>
        <taxon>Magnoliopsida</taxon>
        <taxon>eudicotyledons</taxon>
        <taxon>Gunneridae</taxon>
        <taxon>Pentapetalae</taxon>
        <taxon>asterids</taxon>
        <taxon>campanulids</taxon>
        <taxon>Asterales</taxon>
        <taxon>Asteraceae</taxon>
        <taxon>Asteroideae</taxon>
        <taxon>Anthemideae</taxon>
        <taxon>Artemisiinae</taxon>
        <taxon>Artemisia</taxon>
    </lineage>
</organism>
<protein>
    <submittedName>
        <fullName evidence="2">Replication protein A 70 kDa DNA-binding subunit D</fullName>
    </submittedName>
</protein>
<dbReference type="InterPro" id="IPR012340">
    <property type="entry name" value="NA-bd_OB-fold"/>
</dbReference>
<evidence type="ECO:0000259" key="1">
    <source>
        <dbReference type="Pfam" id="PF02721"/>
    </source>
</evidence>
<dbReference type="InterPro" id="IPR003871">
    <property type="entry name" value="RFA1B/D_OB_1st"/>
</dbReference>
<name>A0A2U1PHA3_ARTAN</name>
<dbReference type="PANTHER" id="PTHR47165:SF4">
    <property type="entry name" value="OS03G0429900 PROTEIN"/>
    <property type="match status" value="1"/>
</dbReference>
<feature type="domain" description="Replication protein A 70 kDa DNA-binding subunit B/D first OB fold" evidence="1">
    <location>
        <begin position="5"/>
        <end position="108"/>
    </location>
</feature>